<organism evidence="2">
    <name type="scientific">Poterioochromonas malhamensis</name>
    <dbReference type="NCBI Taxonomy" id="88167"/>
    <lineage>
        <taxon>Eukaryota</taxon>
        <taxon>Sar</taxon>
        <taxon>Stramenopiles</taxon>
        <taxon>Ochrophyta</taxon>
        <taxon>Synurophyceae</taxon>
        <taxon>Ochromonadales</taxon>
        <taxon>Ochromonadaceae</taxon>
        <taxon>Poterioochromonas</taxon>
    </lineage>
</organism>
<proteinExistence type="predicted"/>
<keyword evidence="1" id="KW-1133">Transmembrane helix</keyword>
<sequence>MVFCSLLLVNFELEFNPNFFETNLFNILVVIGFLYYVYKASYQISLETKQKEIIKVLDNSEKNFSQSSNYYFLSEKLYKKAFLIFINFQKVLKTKKNAIINEKSDKLIQVIQTKILFSKKLLTKKKLNKLVLAKQYLLYLILDKIIKKYLFENSSFKNNILFSILNSIN</sequence>
<feature type="transmembrane region" description="Helical" evidence="1">
    <location>
        <begin position="20"/>
        <end position="38"/>
    </location>
</feature>
<dbReference type="EMBL" id="MW175522">
    <property type="protein sequence ID" value="QQK55063.1"/>
    <property type="molecule type" value="Genomic_DNA"/>
</dbReference>
<keyword evidence="2" id="KW-0934">Plastid</keyword>
<dbReference type="AlphaFoldDB" id="A0A7T6Y7P3"/>
<reference evidence="2" key="1">
    <citation type="submission" date="2020-10" db="EMBL/GenBank/DDBJ databases">
        <title>Complete chloroplast genome of the Synurophyceae Poterioochromonas malhamensis (Pringsheim) R.A.Andersen 2017 from Van Lake in Eastern Anatolia.</title>
        <authorList>
            <person name="Gastineau R."/>
            <person name="Yilmaz E."/>
            <person name="Solak C.N."/>
            <person name="Lemieux C."/>
            <person name="Turmel M."/>
            <person name="Witkowski A."/>
        </authorList>
    </citation>
    <scope>NUCLEOTIDE SEQUENCE</scope>
    <source>
        <strain evidence="2">SZCZR2049</strain>
    </source>
</reference>
<geneLocation type="plastid" evidence="2"/>
<evidence type="ECO:0000313" key="2">
    <source>
        <dbReference type="EMBL" id="QQK55063.1"/>
    </source>
</evidence>
<accession>A0A7T6Y7P3</accession>
<keyword evidence="1" id="KW-0812">Transmembrane</keyword>
<dbReference type="GeneID" id="67132959"/>
<dbReference type="RefSeq" id="YP_010139397.1">
    <property type="nucleotide sequence ID" value="NC_056910.1"/>
</dbReference>
<name>A0A7T6Y7P3_9STRA</name>
<keyword evidence="1" id="KW-0472">Membrane</keyword>
<evidence type="ECO:0000256" key="1">
    <source>
        <dbReference type="SAM" id="Phobius"/>
    </source>
</evidence>
<protein>
    <submittedName>
        <fullName evidence="2">CF0 subunit I of ATP synthase</fullName>
    </submittedName>
</protein>
<gene>
    <name evidence="2" type="primary">atpF</name>
</gene>